<evidence type="ECO:0000313" key="2">
    <source>
        <dbReference type="EnsemblMetazoa" id="tetur05g06910.1"/>
    </source>
</evidence>
<reference evidence="2" key="2">
    <citation type="submission" date="2015-06" db="UniProtKB">
        <authorList>
            <consortium name="EnsemblMetazoa"/>
        </authorList>
    </citation>
    <scope>IDENTIFICATION</scope>
</reference>
<dbReference type="AlphaFoldDB" id="T1K5N3"/>
<feature type="chain" id="PRO_5004580325" evidence="1">
    <location>
        <begin position="22"/>
        <end position="55"/>
    </location>
</feature>
<proteinExistence type="predicted"/>
<dbReference type="EMBL" id="CAEY01001590">
    <property type="status" value="NOT_ANNOTATED_CDS"/>
    <property type="molecule type" value="Genomic_DNA"/>
</dbReference>
<feature type="signal peptide" evidence="1">
    <location>
        <begin position="1"/>
        <end position="21"/>
    </location>
</feature>
<keyword evidence="3" id="KW-1185">Reference proteome</keyword>
<dbReference type="Proteomes" id="UP000015104">
    <property type="component" value="Unassembled WGS sequence"/>
</dbReference>
<evidence type="ECO:0000256" key="1">
    <source>
        <dbReference type="SAM" id="SignalP"/>
    </source>
</evidence>
<sequence length="55" mass="6264">MKVAVLFVAVFLAFQCSLVLSAMLESTSSKQLPFSFEMKPLHHHRCKCEGKCKLY</sequence>
<organism evidence="2 3">
    <name type="scientific">Tetranychus urticae</name>
    <name type="common">Two-spotted spider mite</name>
    <dbReference type="NCBI Taxonomy" id="32264"/>
    <lineage>
        <taxon>Eukaryota</taxon>
        <taxon>Metazoa</taxon>
        <taxon>Ecdysozoa</taxon>
        <taxon>Arthropoda</taxon>
        <taxon>Chelicerata</taxon>
        <taxon>Arachnida</taxon>
        <taxon>Acari</taxon>
        <taxon>Acariformes</taxon>
        <taxon>Trombidiformes</taxon>
        <taxon>Prostigmata</taxon>
        <taxon>Eleutherengona</taxon>
        <taxon>Raphignathae</taxon>
        <taxon>Tetranychoidea</taxon>
        <taxon>Tetranychidae</taxon>
        <taxon>Tetranychus</taxon>
    </lineage>
</organism>
<dbReference type="EnsemblMetazoa" id="tetur05g06910.1">
    <property type="protein sequence ID" value="tetur05g06910.1"/>
    <property type="gene ID" value="tetur05g06910"/>
</dbReference>
<keyword evidence="1" id="KW-0732">Signal</keyword>
<accession>T1K5N3</accession>
<evidence type="ECO:0000313" key="3">
    <source>
        <dbReference type="Proteomes" id="UP000015104"/>
    </source>
</evidence>
<protein>
    <submittedName>
        <fullName evidence="2">Uncharacterized protein</fullName>
    </submittedName>
</protein>
<dbReference type="HOGENOM" id="CLU_3034934_0_0_1"/>
<reference evidence="3" key="1">
    <citation type="submission" date="2011-08" db="EMBL/GenBank/DDBJ databases">
        <authorList>
            <person name="Rombauts S."/>
        </authorList>
    </citation>
    <scope>NUCLEOTIDE SEQUENCE</scope>
    <source>
        <strain evidence="3">London</strain>
    </source>
</reference>
<name>T1K5N3_TETUR</name>